<keyword evidence="3" id="KW-1185">Reference proteome</keyword>
<organism evidence="2 3">
    <name type="scientific">Datura stramonium</name>
    <name type="common">Jimsonweed</name>
    <name type="synonym">Common thornapple</name>
    <dbReference type="NCBI Taxonomy" id="4076"/>
    <lineage>
        <taxon>Eukaryota</taxon>
        <taxon>Viridiplantae</taxon>
        <taxon>Streptophyta</taxon>
        <taxon>Embryophyta</taxon>
        <taxon>Tracheophyta</taxon>
        <taxon>Spermatophyta</taxon>
        <taxon>Magnoliopsida</taxon>
        <taxon>eudicotyledons</taxon>
        <taxon>Gunneridae</taxon>
        <taxon>Pentapetalae</taxon>
        <taxon>asterids</taxon>
        <taxon>lamiids</taxon>
        <taxon>Solanales</taxon>
        <taxon>Solanaceae</taxon>
        <taxon>Solanoideae</taxon>
        <taxon>Datureae</taxon>
        <taxon>Datura</taxon>
    </lineage>
</organism>
<dbReference type="EMBL" id="JACEIK010002860">
    <property type="protein sequence ID" value="MCD9639177.1"/>
    <property type="molecule type" value="Genomic_DNA"/>
</dbReference>
<proteinExistence type="predicted"/>
<name>A0ABS8UXY0_DATST</name>
<accession>A0ABS8UXY0</accession>
<dbReference type="Proteomes" id="UP000823775">
    <property type="component" value="Unassembled WGS sequence"/>
</dbReference>
<evidence type="ECO:0000313" key="2">
    <source>
        <dbReference type="EMBL" id="MCD9639177.1"/>
    </source>
</evidence>
<reference evidence="2 3" key="1">
    <citation type="journal article" date="2021" name="BMC Genomics">
        <title>Datura genome reveals duplications of psychoactive alkaloid biosynthetic genes and high mutation rate following tissue culture.</title>
        <authorList>
            <person name="Rajewski A."/>
            <person name="Carter-House D."/>
            <person name="Stajich J."/>
            <person name="Litt A."/>
        </authorList>
    </citation>
    <scope>NUCLEOTIDE SEQUENCE [LARGE SCALE GENOMIC DNA]</scope>
    <source>
        <strain evidence="2">AR-01</strain>
    </source>
</reference>
<evidence type="ECO:0000313" key="3">
    <source>
        <dbReference type="Proteomes" id="UP000823775"/>
    </source>
</evidence>
<evidence type="ECO:0000256" key="1">
    <source>
        <dbReference type="SAM" id="MobiDB-lite"/>
    </source>
</evidence>
<comment type="caution">
    <text evidence="2">The sequence shown here is derived from an EMBL/GenBank/DDBJ whole genome shotgun (WGS) entry which is preliminary data.</text>
</comment>
<gene>
    <name evidence="2" type="ORF">HAX54_023553</name>
</gene>
<sequence>MVRIWTVDQEPTVGRSPASLEMEPPLKEGEAPLNEESTGKLTYANTITAHTTANLNPIRHEMEKVKARQSTHNGMPAVIFKTSDYYDIMANECRTRKLSRENHSNQTHVRDTLIGNVSRNTHEEQQNKGNCAQEIEEGEISSPSLPSNIKNAEAINLVIEINREKHDALAHNRNDNQVEEGISMESKTCGNKNRNSNTTNQQQKKWENYILSLRTPVTAKL</sequence>
<protein>
    <submittedName>
        <fullName evidence="2">Uncharacterized protein</fullName>
    </submittedName>
</protein>
<feature type="region of interest" description="Disordered" evidence="1">
    <location>
        <begin position="6"/>
        <end position="39"/>
    </location>
</feature>